<organism evidence="1 2">
    <name type="scientific">Heterodera trifolii</name>
    <dbReference type="NCBI Taxonomy" id="157864"/>
    <lineage>
        <taxon>Eukaryota</taxon>
        <taxon>Metazoa</taxon>
        <taxon>Ecdysozoa</taxon>
        <taxon>Nematoda</taxon>
        <taxon>Chromadorea</taxon>
        <taxon>Rhabditida</taxon>
        <taxon>Tylenchina</taxon>
        <taxon>Tylenchomorpha</taxon>
        <taxon>Tylenchoidea</taxon>
        <taxon>Heteroderidae</taxon>
        <taxon>Heteroderinae</taxon>
        <taxon>Heterodera</taxon>
    </lineage>
</organism>
<proteinExistence type="predicted"/>
<dbReference type="Proteomes" id="UP001620626">
    <property type="component" value="Unassembled WGS sequence"/>
</dbReference>
<name>A0ABD2KTM5_9BILA</name>
<reference evidence="1 2" key="1">
    <citation type="submission" date="2024-10" db="EMBL/GenBank/DDBJ databases">
        <authorList>
            <person name="Kim D."/>
        </authorList>
    </citation>
    <scope>NUCLEOTIDE SEQUENCE [LARGE SCALE GENOMIC DNA]</scope>
    <source>
        <strain evidence="1">BH-2024</strain>
    </source>
</reference>
<evidence type="ECO:0000313" key="1">
    <source>
        <dbReference type="EMBL" id="KAL3106248.1"/>
    </source>
</evidence>
<comment type="caution">
    <text evidence="1">The sequence shown here is derived from an EMBL/GenBank/DDBJ whole genome shotgun (WGS) entry which is preliminary data.</text>
</comment>
<dbReference type="EMBL" id="JBICBT010000658">
    <property type="protein sequence ID" value="KAL3106248.1"/>
    <property type="molecule type" value="Genomic_DNA"/>
</dbReference>
<accession>A0ABD2KTM5</accession>
<sequence length="106" mass="12303">MGEGSHWEKRERGWTVRFDLIEGDRFWHHHLIGIWEKLHTCGDERSSAHRIVARHATVATGSAGGASRSSAEEHPFLRLPSLLRMFDRHTAQYAQKRRPLEYGVSW</sequence>
<evidence type="ECO:0000313" key="2">
    <source>
        <dbReference type="Proteomes" id="UP001620626"/>
    </source>
</evidence>
<protein>
    <submittedName>
        <fullName evidence="1">Uncharacterized protein</fullName>
    </submittedName>
</protein>
<gene>
    <name evidence="1" type="ORF">niasHT_013791</name>
</gene>
<keyword evidence="2" id="KW-1185">Reference proteome</keyword>
<dbReference type="AlphaFoldDB" id="A0ABD2KTM5"/>